<name>A0AAW8DUS4_9BURK</name>
<evidence type="ECO:0000256" key="1">
    <source>
        <dbReference type="SAM" id="MobiDB-lite"/>
    </source>
</evidence>
<feature type="compositionally biased region" description="Gly residues" evidence="1">
    <location>
        <begin position="1"/>
        <end position="12"/>
    </location>
</feature>
<dbReference type="AlphaFoldDB" id="A0AAW8DUS4"/>
<proteinExistence type="predicted"/>
<feature type="region of interest" description="Disordered" evidence="1">
    <location>
        <begin position="1"/>
        <end position="32"/>
    </location>
</feature>
<gene>
    <name evidence="2" type="ORF">J2W25_002296</name>
</gene>
<organism evidence="2 3">
    <name type="scientific">Variovorax boronicumulans</name>
    <dbReference type="NCBI Taxonomy" id="436515"/>
    <lineage>
        <taxon>Bacteria</taxon>
        <taxon>Pseudomonadati</taxon>
        <taxon>Pseudomonadota</taxon>
        <taxon>Betaproteobacteria</taxon>
        <taxon>Burkholderiales</taxon>
        <taxon>Comamonadaceae</taxon>
        <taxon>Variovorax</taxon>
    </lineage>
</organism>
<comment type="caution">
    <text evidence="2">The sequence shown here is derived from an EMBL/GenBank/DDBJ whole genome shotgun (WGS) entry which is preliminary data.</text>
</comment>
<accession>A0AAW8DUS4</accession>
<dbReference type="Proteomes" id="UP001244295">
    <property type="component" value="Unassembled WGS sequence"/>
</dbReference>
<evidence type="ECO:0000313" key="3">
    <source>
        <dbReference type="Proteomes" id="UP001244295"/>
    </source>
</evidence>
<protein>
    <submittedName>
        <fullName evidence="2">Uncharacterized protein</fullName>
    </submittedName>
</protein>
<dbReference type="EMBL" id="JAUSRR010000003">
    <property type="protein sequence ID" value="MDP9923275.1"/>
    <property type="molecule type" value="Genomic_DNA"/>
</dbReference>
<sequence>MKTPFGGAGGKRGLLSETQIKATRPGPKESFLNDGETLFLRVRSSGKA</sequence>
<evidence type="ECO:0000313" key="2">
    <source>
        <dbReference type="EMBL" id="MDP9923275.1"/>
    </source>
</evidence>
<reference evidence="2" key="1">
    <citation type="submission" date="2023-07" db="EMBL/GenBank/DDBJ databases">
        <title>Sorghum-associated microbial communities from plants grown in Nebraska, USA.</title>
        <authorList>
            <person name="Schachtman D."/>
        </authorList>
    </citation>
    <scope>NUCLEOTIDE SEQUENCE</scope>
    <source>
        <strain evidence="2">DS2795</strain>
    </source>
</reference>